<proteinExistence type="predicted"/>
<dbReference type="AlphaFoldDB" id="A0A388TF19"/>
<evidence type="ECO:0000313" key="2">
    <source>
        <dbReference type="Proteomes" id="UP000275925"/>
    </source>
</evidence>
<keyword evidence="2" id="KW-1185">Reference proteome</keyword>
<dbReference type="Gene3D" id="1.25.40.10">
    <property type="entry name" value="Tetratricopeptide repeat domain"/>
    <property type="match status" value="2"/>
</dbReference>
<dbReference type="EMBL" id="BGZO01000005">
    <property type="protein sequence ID" value="GBR75645.1"/>
    <property type="molecule type" value="Genomic_DNA"/>
</dbReference>
<protein>
    <recommendedName>
        <fullName evidence="3">Tetratricopeptide repeat protein</fullName>
    </recommendedName>
</protein>
<reference evidence="1 2" key="1">
    <citation type="journal article" date="2019" name="ISME J.">
        <title>Genome analyses of uncultured TG2/ZB3 bacteria in 'Margulisbacteria' specifically attached to ectosymbiotic spirochetes of protists in the termite gut.</title>
        <authorList>
            <person name="Utami Y.D."/>
            <person name="Kuwahara H."/>
            <person name="Igai K."/>
            <person name="Murakami T."/>
            <person name="Sugaya K."/>
            <person name="Morikawa T."/>
            <person name="Nagura Y."/>
            <person name="Yuki M."/>
            <person name="Deevong P."/>
            <person name="Inoue T."/>
            <person name="Kihara K."/>
            <person name="Lo N."/>
            <person name="Yamada A."/>
            <person name="Ohkuma M."/>
            <person name="Hongoh Y."/>
        </authorList>
    </citation>
    <scope>NUCLEOTIDE SEQUENCE [LARGE SCALE GENOMIC DNA]</scope>
    <source>
        <strain evidence="1">NkOx7-02</strain>
    </source>
</reference>
<dbReference type="Proteomes" id="UP000275925">
    <property type="component" value="Unassembled WGS sequence"/>
</dbReference>
<organism evidence="1 2">
    <name type="scientific">Candidatus Termititenax persephonae</name>
    <dbReference type="NCBI Taxonomy" id="2218525"/>
    <lineage>
        <taxon>Bacteria</taxon>
        <taxon>Bacillati</taxon>
        <taxon>Candidatus Margulisiibacteriota</taxon>
        <taxon>Candidatus Termititenacia</taxon>
        <taxon>Candidatus Termititenacales</taxon>
        <taxon>Candidatus Termititenacaceae</taxon>
        <taxon>Candidatus Termititenax</taxon>
    </lineage>
</organism>
<evidence type="ECO:0000313" key="1">
    <source>
        <dbReference type="EMBL" id="GBR75645.1"/>
    </source>
</evidence>
<dbReference type="InterPro" id="IPR011990">
    <property type="entry name" value="TPR-like_helical_dom_sf"/>
</dbReference>
<dbReference type="SUPFAM" id="SSF48452">
    <property type="entry name" value="TPR-like"/>
    <property type="match status" value="1"/>
</dbReference>
<comment type="caution">
    <text evidence="1">The sequence shown here is derived from an EMBL/GenBank/DDBJ whole genome shotgun (WGS) entry which is preliminary data.</text>
</comment>
<sequence>MRIFYCNLNINKINGKPLSLNLGMPKTKDAASGITKAIPQTENSFLQDFVNNPQQITVDYQCSITTDGFVGFGSENNINGLFQIEQDSGFVSAADIETAKHNLDELLKAIKRELLKHPEKPLGDKILLAYMVIEDSFGGYIDGVNSPLLTHALLNKEIDCDTSSLIILALAEELKNDDLEWSSIGMVLMPNHASLQYGDSYYDKGEKIDKSRYERQFGIPQDIADNPLRENVFAILANTTCGILAGRKNNYQKSIQYYDQALALSAYNFIAYYNRGINHFSLAQDKAIELDLFKNKDIVPSMADREFILQHYTKAIVDYTQASQITSKYAGSYYGIIDCCIDLIDLNIEPEKYGQLALATHAEKTRVYGEDMDSPIERAAVYMHLQNYVMAEQELYASLNGWRNDGYFPRTMVKVYKLLAEALRAQGKESEAARFDSYTVEDLDVDQLFQQTLDSLKAKDYDGAETSFLNMKNVLAKHYGFTVHRYFAEDLFYAKPEFTEQDNIRAMELLDAWGNLLLQNMETQ</sequence>
<accession>A0A388TF19</accession>
<gene>
    <name evidence="1" type="ORF">NO2_0299</name>
</gene>
<evidence type="ECO:0008006" key="3">
    <source>
        <dbReference type="Google" id="ProtNLM"/>
    </source>
</evidence>
<name>A0A388TF19_9BACT</name>